<dbReference type="Gene3D" id="3.40.50.300">
    <property type="entry name" value="P-loop containing nucleotide triphosphate hydrolases"/>
    <property type="match status" value="1"/>
</dbReference>
<sequence>MIGNNQIAEIHAVMGSSGGGKTTHAKSRIMKKKRRRTIVWSPKETIDNYAGWWPGSVVCTSAAEVLDVVRAAGPRGSFHIVFRPSLRRQADEAQFGAVCQIALAAKQLLFVVDELHTVTKATHSVDGWGKLVMMGRGYGIEIWGMSQRPASMDKDFLGNASTIHTRRLSYPEDAKTVARSLGVKQADVSGLSGYMWIERNNQTGQITRG</sequence>
<dbReference type="RefSeq" id="WP_161039022.1">
    <property type="nucleotide sequence ID" value="NZ_WWCM01000005.1"/>
</dbReference>
<dbReference type="EMBL" id="WWCM01000005">
    <property type="protein sequence ID" value="MYM39654.1"/>
    <property type="molecule type" value="Genomic_DNA"/>
</dbReference>
<evidence type="ECO:0000313" key="2">
    <source>
        <dbReference type="Proteomes" id="UP000478090"/>
    </source>
</evidence>
<keyword evidence="2" id="KW-1185">Reference proteome</keyword>
<protein>
    <recommendedName>
        <fullName evidence="3">AAA family ATPase</fullName>
    </recommendedName>
</protein>
<organism evidence="1 2">
    <name type="scientific">Duganella qianjiadongensis</name>
    <dbReference type="NCBI Taxonomy" id="2692176"/>
    <lineage>
        <taxon>Bacteria</taxon>
        <taxon>Pseudomonadati</taxon>
        <taxon>Pseudomonadota</taxon>
        <taxon>Betaproteobacteria</taxon>
        <taxon>Burkholderiales</taxon>
        <taxon>Oxalobacteraceae</taxon>
        <taxon>Telluria group</taxon>
        <taxon>Duganella</taxon>
    </lineage>
</organism>
<gene>
    <name evidence="1" type="ORF">GTP27_09960</name>
</gene>
<accession>A0ABW9VMH5</accession>
<evidence type="ECO:0000313" key="1">
    <source>
        <dbReference type="EMBL" id="MYM39654.1"/>
    </source>
</evidence>
<reference evidence="1 2" key="1">
    <citation type="submission" date="2019-12" db="EMBL/GenBank/DDBJ databases">
        <title>Novel species isolated from a subtropical stream in China.</title>
        <authorList>
            <person name="Lu H."/>
        </authorList>
    </citation>
    <scope>NUCLEOTIDE SEQUENCE [LARGE SCALE GENOMIC DNA]</scope>
    <source>
        <strain evidence="1 2">CY13W</strain>
    </source>
</reference>
<comment type="caution">
    <text evidence="1">The sequence shown here is derived from an EMBL/GenBank/DDBJ whole genome shotgun (WGS) entry which is preliminary data.</text>
</comment>
<dbReference type="Proteomes" id="UP000478090">
    <property type="component" value="Unassembled WGS sequence"/>
</dbReference>
<dbReference type="SUPFAM" id="SSF52540">
    <property type="entry name" value="P-loop containing nucleoside triphosphate hydrolases"/>
    <property type="match status" value="1"/>
</dbReference>
<proteinExistence type="predicted"/>
<name>A0ABW9VMH5_9BURK</name>
<dbReference type="InterPro" id="IPR027417">
    <property type="entry name" value="P-loop_NTPase"/>
</dbReference>
<evidence type="ECO:0008006" key="3">
    <source>
        <dbReference type="Google" id="ProtNLM"/>
    </source>
</evidence>